<dbReference type="EMBL" id="MSLT01000008">
    <property type="protein sequence ID" value="OUD14883.1"/>
    <property type="molecule type" value="Genomic_DNA"/>
</dbReference>
<protein>
    <submittedName>
        <fullName evidence="1">Uncharacterized protein</fullName>
    </submittedName>
</protein>
<feature type="non-terminal residue" evidence="1">
    <location>
        <position position="89"/>
    </location>
</feature>
<evidence type="ECO:0000313" key="1">
    <source>
        <dbReference type="EMBL" id="OUD14883.1"/>
    </source>
</evidence>
<comment type="caution">
    <text evidence="1">The sequence shown here is derived from an EMBL/GenBank/DDBJ whole genome shotgun (WGS) entry which is preliminary data.</text>
</comment>
<gene>
    <name evidence="1" type="ORF">TPSD3_05080</name>
</gene>
<sequence>MLSIAGGSDGDDHDLSVMNGFEKELRVRMLGMSPHVFIMPYFDNHLNDWPALMTHLKDYPNITGVAPFIQGQAMITRNQAVYGTLIQGI</sequence>
<name>A0A251XAE9_9GAMM</name>
<proteinExistence type="predicted"/>
<dbReference type="AlphaFoldDB" id="A0A251XAE9"/>
<evidence type="ECO:0000313" key="2">
    <source>
        <dbReference type="Proteomes" id="UP000194798"/>
    </source>
</evidence>
<dbReference type="Proteomes" id="UP000194798">
    <property type="component" value="Unassembled WGS sequence"/>
</dbReference>
<organism evidence="1 2">
    <name type="scientific">Thioflexithrix psekupsensis</name>
    <dbReference type="NCBI Taxonomy" id="1570016"/>
    <lineage>
        <taxon>Bacteria</taxon>
        <taxon>Pseudomonadati</taxon>
        <taxon>Pseudomonadota</taxon>
        <taxon>Gammaproteobacteria</taxon>
        <taxon>Thiotrichales</taxon>
        <taxon>Thioflexithrix</taxon>
    </lineage>
</organism>
<accession>A0A251XAE9</accession>
<reference evidence="1 2" key="1">
    <citation type="submission" date="2016-12" db="EMBL/GenBank/DDBJ databases">
        <title>Thioflexothrix psekupsii D3 genome sequencing and assembly.</title>
        <authorList>
            <person name="Fomenkov A."/>
            <person name="Vincze T."/>
            <person name="Grabovich M."/>
            <person name="Anton B.P."/>
            <person name="Dubinina G."/>
            <person name="Orlova M."/>
            <person name="Belousova E."/>
            <person name="Roberts R.J."/>
        </authorList>
    </citation>
    <scope>NUCLEOTIDE SEQUENCE [LARGE SCALE GENOMIC DNA]</scope>
    <source>
        <strain evidence="1">D3</strain>
    </source>
</reference>
<keyword evidence="2" id="KW-1185">Reference proteome</keyword>